<reference evidence="1" key="1">
    <citation type="submission" date="2023-11" db="EMBL/GenBank/DDBJ databases">
        <authorList>
            <person name="Poullet M."/>
        </authorList>
    </citation>
    <scope>NUCLEOTIDE SEQUENCE</scope>
    <source>
        <strain evidence="1">E1834</strain>
    </source>
</reference>
<protein>
    <submittedName>
        <fullName evidence="1">Uncharacterized protein</fullName>
    </submittedName>
</protein>
<comment type="caution">
    <text evidence="1">The sequence shown here is derived from an EMBL/GenBank/DDBJ whole genome shotgun (WGS) entry which is preliminary data.</text>
</comment>
<proteinExistence type="predicted"/>
<organism evidence="1 2">
    <name type="scientific">Meloidogyne enterolobii</name>
    <name type="common">Root-knot nematode worm</name>
    <name type="synonym">Meloidogyne mayaguensis</name>
    <dbReference type="NCBI Taxonomy" id="390850"/>
    <lineage>
        <taxon>Eukaryota</taxon>
        <taxon>Metazoa</taxon>
        <taxon>Ecdysozoa</taxon>
        <taxon>Nematoda</taxon>
        <taxon>Chromadorea</taxon>
        <taxon>Rhabditida</taxon>
        <taxon>Tylenchina</taxon>
        <taxon>Tylenchomorpha</taxon>
        <taxon>Tylenchoidea</taxon>
        <taxon>Meloidogynidae</taxon>
        <taxon>Meloidogyninae</taxon>
        <taxon>Meloidogyne</taxon>
    </lineage>
</organism>
<dbReference type="Proteomes" id="UP001497535">
    <property type="component" value="Unassembled WGS sequence"/>
</dbReference>
<sequence>MLYLTTAFAEQEAAAEVGDGVMASNLQLVQQSLFWQQTTRQTLYIFYLKFFRNYRWIKYEQCIEGGGTRFSRPYITLLSIAAIMQVKNCLRRGLVLLDSSANTFVRVCDQLIEQWVIHGQLGSDEALQNLVKEILFAPKLHLVGGKMRRVYDGDGNEFF</sequence>
<evidence type="ECO:0000313" key="1">
    <source>
        <dbReference type="EMBL" id="CAK5116513.1"/>
    </source>
</evidence>
<dbReference type="EMBL" id="CAVMJV010000157">
    <property type="protein sequence ID" value="CAK5116513.1"/>
    <property type="molecule type" value="Genomic_DNA"/>
</dbReference>
<name>A0ACB1B101_MELEN</name>
<gene>
    <name evidence="1" type="ORF">MENTE1834_LOCUS45832</name>
</gene>
<evidence type="ECO:0000313" key="2">
    <source>
        <dbReference type="Proteomes" id="UP001497535"/>
    </source>
</evidence>
<accession>A0ACB1B101</accession>
<keyword evidence="2" id="KW-1185">Reference proteome</keyword>